<evidence type="ECO:0000313" key="2">
    <source>
        <dbReference type="EMBL" id="KKM82890.1"/>
    </source>
</evidence>
<dbReference type="AlphaFoldDB" id="A0A0F9N247"/>
<evidence type="ECO:0000259" key="1">
    <source>
        <dbReference type="Pfam" id="PF10686"/>
    </source>
</evidence>
<proteinExistence type="predicted"/>
<protein>
    <recommendedName>
        <fullName evidence="1">YspA cpYpsA-related SLOG domain-containing protein</fullName>
    </recommendedName>
</protein>
<dbReference type="InterPro" id="IPR019627">
    <property type="entry name" value="YAcAr"/>
</dbReference>
<dbReference type="EMBL" id="LAZR01007794">
    <property type="protein sequence ID" value="KKM82890.1"/>
    <property type="molecule type" value="Genomic_DNA"/>
</dbReference>
<reference evidence="2" key="1">
    <citation type="journal article" date="2015" name="Nature">
        <title>Complex archaea that bridge the gap between prokaryotes and eukaryotes.</title>
        <authorList>
            <person name="Spang A."/>
            <person name="Saw J.H."/>
            <person name="Jorgensen S.L."/>
            <person name="Zaremba-Niedzwiedzka K."/>
            <person name="Martijn J."/>
            <person name="Lind A.E."/>
            <person name="van Eijk R."/>
            <person name="Schleper C."/>
            <person name="Guy L."/>
            <person name="Ettema T.J."/>
        </authorList>
    </citation>
    <scope>NUCLEOTIDE SEQUENCE</scope>
</reference>
<sequence>MKLLVTGDREWDRTDSMVDAFEDLFGTYNVKPSDIILIHGNCRGADKMAGEIGEFLGIDVRSYPAHWRHTDECLKDCREMQGRPAGVIRNGKMLTDNPDIELALSFHTDLAKSKGTGDMCRRVDKAGIDRRHFDD</sequence>
<comment type="caution">
    <text evidence="2">The sequence shown here is derived from an EMBL/GenBank/DDBJ whole genome shotgun (WGS) entry which is preliminary data.</text>
</comment>
<feature type="domain" description="YspA cpYpsA-related SLOG" evidence="1">
    <location>
        <begin position="1"/>
        <end position="68"/>
    </location>
</feature>
<gene>
    <name evidence="2" type="ORF">LCGC14_1314810</name>
</gene>
<accession>A0A0F9N247</accession>
<organism evidence="2">
    <name type="scientific">marine sediment metagenome</name>
    <dbReference type="NCBI Taxonomy" id="412755"/>
    <lineage>
        <taxon>unclassified sequences</taxon>
        <taxon>metagenomes</taxon>
        <taxon>ecological metagenomes</taxon>
    </lineage>
</organism>
<name>A0A0F9N247_9ZZZZ</name>
<dbReference type="Pfam" id="PF10686">
    <property type="entry name" value="YAcAr"/>
    <property type="match status" value="1"/>
</dbReference>